<evidence type="ECO:0000313" key="2">
    <source>
        <dbReference type="Proteomes" id="UP000215902"/>
    </source>
</evidence>
<dbReference type="AlphaFoldDB" id="A0A267FY23"/>
<accession>A0A267FY23</accession>
<name>A0A267FY23_9PLAT</name>
<protein>
    <submittedName>
        <fullName evidence="1">Uncharacterized protein</fullName>
    </submittedName>
</protein>
<evidence type="ECO:0000313" key="1">
    <source>
        <dbReference type="EMBL" id="PAA78730.1"/>
    </source>
</evidence>
<reference evidence="1 2" key="1">
    <citation type="submission" date="2017-06" db="EMBL/GenBank/DDBJ databases">
        <title>A platform for efficient transgenesis in Macrostomum lignano, a flatworm model organism for stem cell research.</title>
        <authorList>
            <person name="Berezikov E."/>
        </authorList>
    </citation>
    <scope>NUCLEOTIDE SEQUENCE [LARGE SCALE GENOMIC DNA]</scope>
    <source>
        <strain evidence="1">DV1</strain>
        <tissue evidence="1">Whole organism</tissue>
    </source>
</reference>
<keyword evidence="2" id="KW-1185">Reference proteome</keyword>
<dbReference type="Proteomes" id="UP000215902">
    <property type="component" value="Unassembled WGS sequence"/>
</dbReference>
<dbReference type="EMBL" id="NIVC01000670">
    <property type="protein sequence ID" value="PAA78730.1"/>
    <property type="molecule type" value="Genomic_DNA"/>
</dbReference>
<gene>
    <name evidence="1" type="ORF">BOX15_Mlig015654g1</name>
</gene>
<organism evidence="1 2">
    <name type="scientific">Macrostomum lignano</name>
    <dbReference type="NCBI Taxonomy" id="282301"/>
    <lineage>
        <taxon>Eukaryota</taxon>
        <taxon>Metazoa</taxon>
        <taxon>Spiralia</taxon>
        <taxon>Lophotrochozoa</taxon>
        <taxon>Platyhelminthes</taxon>
        <taxon>Rhabditophora</taxon>
        <taxon>Macrostomorpha</taxon>
        <taxon>Macrostomida</taxon>
        <taxon>Macrostomidae</taxon>
        <taxon>Macrostomum</taxon>
    </lineage>
</organism>
<sequence length="90" mass="10345">MKKLQQVVHSYMMLLNLLNKLKFNLVMSAVDNRLRFIGQLEDVTKQAALQSFPKSNEREIEQAIAAALKNAADRMGGRQRRMKSKNNEPE</sequence>
<proteinExistence type="predicted"/>
<comment type="caution">
    <text evidence="1">The sequence shown here is derived from an EMBL/GenBank/DDBJ whole genome shotgun (WGS) entry which is preliminary data.</text>
</comment>